<dbReference type="CDD" id="cd00592">
    <property type="entry name" value="HTH_MerR-like"/>
    <property type="match status" value="1"/>
</dbReference>
<evidence type="ECO:0000313" key="4">
    <source>
        <dbReference type="EMBL" id="MCP2168237.1"/>
    </source>
</evidence>
<dbReference type="Proteomes" id="UP001206128">
    <property type="component" value="Unassembled WGS sequence"/>
</dbReference>
<dbReference type="PROSITE" id="PS50937">
    <property type="entry name" value="HTH_MERR_2"/>
    <property type="match status" value="1"/>
</dbReference>
<gene>
    <name evidence="4" type="ORF">LX83_005115</name>
</gene>
<dbReference type="GO" id="GO:0003700">
    <property type="term" value="F:DNA-binding transcription factor activity"/>
    <property type="evidence" value="ECO:0007669"/>
    <property type="project" value="InterPro"/>
</dbReference>
<sequence length="285" mass="31887">MLTISQLAATAGVTVRTVRHYHHVGLLPEPERDGSGYRRYSAQAAVDLIRIRTLADAGVPLARIDELLRAQPTEFASAIADIDAELRRRIDQLTENRRRIAELAGGEGLVLPPEVVAILNRMRDLGISERRVRLERDSWILMRALNPDAVPQRVRDKNASLDDPETTRLYLACDRAFDWDPHDPRLDRLIDDLDAWEVAHERDSQPGGLALVVSRISEASPAWQRIVTTLVHRAERRRAAALRSPRPARQVEQADQVEQAALSPGEDAAARHRRVGVAGGPTHRE</sequence>
<dbReference type="InterPro" id="IPR047057">
    <property type="entry name" value="MerR_fam"/>
</dbReference>
<reference evidence="4" key="1">
    <citation type="submission" date="2022-06" db="EMBL/GenBank/DDBJ databases">
        <title>Genomic Encyclopedia of Archaeal and Bacterial Type Strains, Phase II (KMG-II): from individual species to whole genera.</title>
        <authorList>
            <person name="Goeker M."/>
        </authorList>
    </citation>
    <scope>NUCLEOTIDE SEQUENCE</scope>
    <source>
        <strain evidence="4">DSM 43935</strain>
    </source>
</reference>
<evidence type="ECO:0000256" key="1">
    <source>
        <dbReference type="ARBA" id="ARBA00023125"/>
    </source>
</evidence>
<dbReference type="AlphaFoldDB" id="A0AAE3GIW2"/>
<feature type="domain" description="HTH merR-type" evidence="3">
    <location>
        <begin position="1"/>
        <end position="70"/>
    </location>
</feature>
<dbReference type="PRINTS" id="PR00040">
    <property type="entry name" value="HTHMERR"/>
</dbReference>
<protein>
    <submittedName>
        <fullName evidence="4">DNA-binding transcriptional regulator, MerR family</fullName>
    </submittedName>
</protein>
<proteinExistence type="predicted"/>
<dbReference type="Pfam" id="PF13411">
    <property type="entry name" value="MerR_1"/>
    <property type="match status" value="1"/>
</dbReference>
<keyword evidence="5" id="KW-1185">Reference proteome</keyword>
<name>A0AAE3GIW2_9PSEU</name>
<dbReference type="SMART" id="SM00422">
    <property type="entry name" value="HTH_MERR"/>
    <property type="match status" value="1"/>
</dbReference>
<dbReference type="PANTHER" id="PTHR30204">
    <property type="entry name" value="REDOX-CYCLING DRUG-SENSING TRANSCRIPTIONAL ACTIVATOR SOXR"/>
    <property type="match status" value="1"/>
</dbReference>
<dbReference type="RefSeq" id="WP_253775900.1">
    <property type="nucleotide sequence ID" value="NZ_JAMTCK010000013.1"/>
</dbReference>
<organism evidence="4 5">
    <name type="scientific">Goodfellowiella coeruleoviolacea</name>
    <dbReference type="NCBI Taxonomy" id="334858"/>
    <lineage>
        <taxon>Bacteria</taxon>
        <taxon>Bacillati</taxon>
        <taxon>Actinomycetota</taxon>
        <taxon>Actinomycetes</taxon>
        <taxon>Pseudonocardiales</taxon>
        <taxon>Pseudonocardiaceae</taxon>
        <taxon>Goodfellowiella</taxon>
    </lineage>
</organism>
<evidence type="ECO:0000256" key="2">
    <source>
        <dbReference type="SAM" id="MobiDB-lite"/>
    </source>
</evidence>
<dbReference type="InterPro" id="IPR000551">
    <property type="entry name" value="MerR-type_HTH_dom"/>
</dbReference>
<accession>A0AAE3GIW2</accession>
<dbReference type="SUPFAM" id="SSF46955">
    <property type="entry name" value="Putative DNA-binding domain"/>
    <property type="match status" value="1"/>
</dbReference>
<feature type="region of interest" description="Disordered" evidence="2">
    <location>
        <begin position="239"/>
        <end position="285"/>
    </location>
</feature>
<evidence type="ECO:0000313" key="5">
    <source>
        <dbReference type="Proteomes" id="UP001206128"/>
    </source>
</evidence>
<evidence type="ECO:0000259" key="3">
    <source>
        <dbReference type="PROSITE" id="PS50937"/>
    </source>
</evidence>
<dbReference type="GO" id="GO:0003677">
    <property type="term" value="F:DNA binding"/>
    <property type="evidence" value="ECO:0007669"/>
    <property type="project" value="UniProtKB-KW"/>
</dbReference>
<dbReference type="InterPro" id="IPR009061">
    <property type="entry name" value="DNA-bd_dom_put_sf"/>
</dbReference>
<keyword evidence="1 4" id="KW-0238">DNA-binding</keyword>
<dbReference type="Gene3D" id="1.10.1660.10">
    <property type="match status" value="1"/>
</dbReference>
<dbReference type="EMBL" id="JAMTCK010000013">
    <property type="protein sequence ID" value="MCP2168237.1"/>
    <property type="molecule type" value="Genomic_DNA"/>
</dbReference>
<dbReference type="PANTHER" id="PTHR30204:SF93">
    <property type="entry name" value="HTH MERR-TYPE DOMAIN-CONTAINING PROTEIN"/>
    <property type="match status" value="1"/>
</dbReference>
<feature type="compositionally biased region" description="Low complexity" evidence="2">
    <location>
        <begin position="241"/>
        <end position="261"/>
    </location>
</feature>
<comment type="caution">
    <text evidence="4">The sequence shown here is derived from an EMBL/GenBank/DDBJ whole genome shotgun (WGS) entry which is preliminary data.</text>
</comment>